<dbReference type="InterPro" id="IPR001846">
    <property type="entry name" value="VWF_type-D"/>
</dbReference>
<dbReference type="PROSITE" id="PS51233">
    <property type="entry name" value="VWFD"/>
    <property type="match status" value="1"/>
</dbReference>
<dbReference type="SMART" id="SM00832">
    <property type="entry name" value="C8"/>
    <property type="match status" value="1"/>
</dbReference>
<evidence type="ECO:0000313" key="4">
    <source>
        <dbReference type="EMBL" id="KAK4805425.1"/>
    </source>
</evidence>
<dbReference type="PANTHER" id="PTHR11339">
    <property type="entry name" value="EXTRACELLULAR MATRIX GLYCOPROTEIN RELATED"/>
    <property type="match status" value="1"/>
</dbReference>
<dbReference type="Proteomes" id="UP001333110">
    <property type="component" value="Unassembled WGS sequence"/>
</dbReference>
<protein>
    <recommendedName>
        <fullName evidence="3">VWFD domain-containing protein</fullName>
    </recommendedName>
</protein>
<dbReference type="InterPro" id="IPR050780">
    <property type="entry name" value="Mucin_vWF_Thrombospondin_sf"/>
</dbReference>
<dbReference type="Pfam" id="PF08742">
    <property type="entry name" value="C8"/>
    <property type="match status" value="1"/>
</dbReference>
<dbReference type="Pfam" id="PF00094">
    <property type="entry name" value="VWD"/>
    <property type="match status" value="1"/>
</dbReference>
<name>A0AAN7MFV6_MYCAM</name>
<comment type="caution">
    <text evidence="4">The sequence shown here is derived from an EMBL/GenBank/DDBJ whole genome shotgun (WGS) entry which is preliminary data.</text>
</comment>
<organism evidence="4 5">
    <name type="scientific">Mycteria americana</name>
    <name type="common">Wood stork</name>
    <dbReference type="NCBI Taxonomy" id="33587"/>
    <lineage>
        <taxon>Eukaryota</taxon>
        <taxon>Metazoa</taxon>
        <taxon>Chordata</taxon>
        <taxon>Craniata</taxon>
        <taxon>Vertebrata</taxon>
        <taxon>Euteleostomi</taxon>
        <taxon>Archelosauria</taxon>
        <taxon>Archosauria</taxon>
        <taxon>Dinosauria</taxon>
        <taxon>Saurischia</taxon>
        <taxon>Theropoda</taxon>
        <taxon>Coelurosauria</taxon>
        <taxon>Aves</taxon>
        <taxon>Neognathae</taxon>
        <taxon>Neoaves</taxon>
        <taxon>Aequornithes</taxon>
        <taxon>Ciconiiformes</taxon>
        <taxon>Ciconiidae</taxon>
        <taxon>Mycteria</taxon>
    </lineage>
</organism>
<keyword evidence="1" id="KW-1015">Disulfide bond</keyword>
<dbReference type="EMBL" id="JAUNZN010000095">
    <property type="protein sequence ID" value="KAK4805425.1"/>
    <property type="molecule type" value="Genomic_DNA"/>
</dbReference>
<dbReference type="GO" id="GO:0005615">
    <property type="term" value="C:extracellular space"/>
    <property type="evidence" value="ECO:0007669"/>
    <property type="project" value="TreeGrafter"/>
</dbReference>
<proteinExistence type="predicted"/>
<dbReference type="GO" id="GO:0031012">
    <property type="term" value="C:extracellular matrix"/>
    <property type="evidence" value="ECO:0007669"/>
    <property type="project" value="TreeGrafter"/>
</dbReference>
<feature type="domain" description="VWFD" evidence="3">
    <location>
        <begin position="1"/>
        <end position="168"/>
    </location>
</feature>
<evidence type="ECO:0000313" key="5">
    <source>
        <dbReference type="Proteomes" id="UP001333110"/>
    </source>
</evidence>
<evidence type="ECO:0000256" key="1">
    <source>
        <dbReference type="ARBA" id="ARBA00023157"/>
    </source>
</evidence>
<evidence type="ECO:0000256" key="2">
    <source>
        <dbReference type="ARBA" id="ARBA00023180"/>
    </source>
</evidence>
<dbReference type="AlphaFoldDB" id="A0AAN7MFV6"/>
<keyword evidence="5" id="KW-1185">Reference proteome</keyword>
<sequence>MPRRPGSNRPLQRAIARRSKVIARCGEQRLQKRSRAAVGRLHAAARRWHAPRPRRCVCVVVTPGAPHPQVNGVVTLLPVSLEDGKVQVFQSGLSAVLETDFGLRVMYDWNWHLVIDLPSSYYKHTCGLCGNFNFKPEDDIPQSGSDVAAIVDWAKVWKVPDDDDPFCWDYCKGTCPVCEEEKRELYGGNQYCGLIKKSFQGPFKACHDIVKPQDFYRNCLYDVCISNGAKKILCQTLEAYASTCKKRGAVVHDWRTPSGCRKQRVSSSVCVAGWFLQRRGIPSMG</sequence>
<dbReference type="PANTHER" id="PTHR11339:SF244">
    <property type="entry name" value="IGGFC-BINDING PROTEIN"/>
    <property type="match status" value="1"/>
</dbReference>
<dbReference type="InterPro" id="IPR014853">
    <property type="entry name" value="VWF/SSPO/ZAN-like_Cys-rich_dom"/>
</dbReference>
<evidence type="ECO:0000259" key="3">
    <source>
        <dbReference type="PROSITE" id="PS51233"/>
    </source>
</evidence>
<gene>
    <name evidence="4" type="ORF">QYF61_006877</name>
</gene>
<keyword evidence="2" id="KW-0325">Glycoprotein</keyword>
<reference evidence="4 5" key="1">
    <citation type="journal article" date="2023" name="J. Hered.">
        <title>Chromosome-level genome of the wood stork (Mycteria americana) provides insight into avian chromosome evolution.</title>
        <authorList>
            <person name="Flamio R. Jr."/>
            <person name="Ramstad K.M."/>
        </authorList>
    </citation>
    <scope>NUCLEOTIDE SEQUENCE [LARGE SCALE GENOMIC DNA]</scope>
    <source>
        <strain evidence="4">JAX WOST 10</strain>
    </source>
</reference>
<accession>A0AAN7MFV6</accession>